<proteinExistence type="predicted"/>
<evidence type="ECO:0000256" key="1">
    <source>
        <dbReference type="SAM" id="Coils"/>
    </source>
</evidence>
<organism evidence="2 3">
    <name type="scientific">Ladona fulva</name>
    <name type="common">Scarce chaser dragonfly</name>
    <name type="synonym">Libellula fulva</name>
    <dbReference type="NCBI Taxonomy" id="123851"/>
    <lineage>
        <taxon>Eukaryota</taxon>
        <taxon>Metazoa</taxon>
        <taxon>Ecdysozoa</taxon>
        <taxon>Arthropoda</taxon>
        <taxon>Hexapoda</taxon>
        <taxon>Insecta</taxon>
        <taxon>Pterygota</taxon>
        <taxon>Palaeoptera</taxon>
        <taxon>Odonata</taxon>
        <taxon>Epiprocta</taxon>
        <taxon>Anisoptera</taxon>
        <taxon>Libelluloidea</taxon>
        <taxon>Libellulidae</taxon>
        <taxon>Ladona</taxon>
    </lineage>
</organism>
<dbReference type="Proteomes" id="UP000792457">
    <property type="component" value="Unassembled WGS sequence"/>
</dbReference>
<protein>
    <submittedName>
        <fullName evidence="2">Uncharacterized protein</fullName>
    </submittedName>
</protein>
<comment type="caution">
    <text evidence="2">The sequence shown here is derived from an EMBL/GenBank/DDBJ whole genome shotgun (WGS) entry which is preliminary data.</text>
</comment>
<accession>A0A8K0P6J8</accession>
<reference evidence="2" key="2">
    <citation type="submission" date="2017-10" db="EMBL/GenBank/DDBJ databases">
        <title>Ladona fulva Genome sequencing and assembly.</title>
        <authorList>
            <person name="Murali S."/>
            <person name="Richards S."/>
            <person name="Bandaranaike D."/>
            <person name="Bellair M."/>
            <person name="Blankenburg K."/>
            <person name="Chao H."/>
            <person name="Dinh H."/>
            <person name="Doddapaneni H."/>
            <person name="Dugan-Rocha S."/>
            <person name="Elkadiri S."/>
            <person name="Gnanaolivu R."/>
            <person name="Hernandez B."/>
            <person name="Skinner E."/>
            <person name="Javaid M."/>
            <person name="Lee S."/>
            <person name="Li M."/>
            <person name="Ming W."/>
            <person name="Munidasa M."/>
            <person name="Muniz J."/>
            <person name="Nguyen L."/>
            <person name="Hughes D."/>
            <person name="Osuji N."/>
            <person name="Pu L.-L."/>
            <person name="Puazo M."/>
            <person name="Qu C."/>
            <person name="Quiroz J."/>
            <person name="Raj R."/>
            <person name="Weissenberger G."/>
            <person name="Xin Y."/>
            <person name="Zou X."/>
            <person name="Han Y."/>
            <person name="Worley K."/>
            <person name="Muzny D."/>
            <person name="Gibbs R."/>
        </authorList>
    </citation>
    <scope>NUCLEOTIDE SEQUENCE</scope>
    <source>
        <strain evidence="2">Sampled in the wild</strain>
    </source>
</reference>
<dbReference type="EMBL" id="KZ308862">
    <property type="protein sequence ID" value="KAG8234967.1"/>
    <property type="molecule type" value="Genomic_DNA"/>
</dbReference>
<dbReference type="OrthoDB" id="2136082at2759"/>
<keyword evidence="3" id="KW-1185">Reference proteome</keyword>
<name>A0A8K0P6J8_LADFU</name>
<evidence type="ECO:0000313" key="2">
    <source>
        <dbReference type="EMBL" id="KAG8234967.1"/>
    </source>
</evidence>
<sequence length="76" mass="8947">MPRNSSVRSSFSCKTENCRHLATLQEDFRDEIMDLKRQLACMKEESKLLKVKLRRSEENAARKEKIICTMIDPMKV</sequence>
<keyword evidence="1" id="KW-0175">Coiled coil</keyword>
<dbReference type="AlphaFoldDB" id="A0A8K0P6J8"/>
<gene>
    <name evidence="2" type="ORF">J437_LFUL010305</name>
</gene>
<evidence type="ECO:0000313" key="3">
    <source>
        <dbReference type="Proteomes" id="UP000792457"/>
    </source>
</evidence>
<feature type="coiled-coil region" evidence="1">
    <location>
        <begin position="25"/>
        <end position="59"/>
    </location>
</feature>
<reference evidence="2" key="1">
    <citation type="submission" date="2013-04" db="EMBL/GenBank/DDBJ databases">
        <authorList>
            <person name="Qu J."/>
            <person name="Murali S.C."/>
            <person name="Bandaranaike D."/>
            <person name="Bellair M."/>
            <person name="Blankenburg K."/>
            <person name="Chao H."/>
            <person name="Dinh H."/>
            <person name="Doddapaneni H."/>
            <person name="Downs B."/>
            <person name="Dugan-Rocha S."/>
            <person name="Elkadiri S."/>
            <person name="Gnanaolivu R.D."/>
            <person name="Hernandez B."/>
            <person name="Javaid M."/>
            <person name="Jayaseelan J.C."/>
            <person name="Lee S."/>
            <person name="Li M."/>
            <person name="Ming W."/>
            <person name="Munidasa M."/>
            <person name="Muniz J."/>
            <person name="Nguyen L."/>
            <person name="Ongeri F."/>
            <person name="Osuji N."/>
            <person name="Pu L.-L."/>
            <person name="Puazo M."/>
            <person name="Qu C."/>
            <person name="Quiroz J."/>
            <person name="Raj R."/>
            <person name="Weissenberger G."/>
            <person name="Xin Y."/>
            <person name="Zou X."/>
            <person name="Han Y."/>
            <person name="Richards S."/>
            <person name="Worley K."/>
            <person name="Muzny D."/>
            <person name="Gibbs R."/>
        </authorList>
    </citation>
    <scope>NUCLEOTIDE SEQUENCE</scope>
    <source>
        <strain evidence="2">Sampled in the wild</strain>
    </source>
</reference>